<feature type="transmembrane region" description="Helical" evidence="14">
    <location>
        <begin position="368"/>
        <end position="390"/>
    </location>
</feature>
<evidence type="ECO:0000256" key="10">
    <source>
        <dbReference type="ARBA" id="ARBA00037387"/>
    </source>
</evidence>
<evidence type="ECO:0000256" key="3">
    <source>
        <dbReference type="ARBA" id="ARBA00022448"/>
    </source>
</evidence>
<feature type="transmembrane region" description="Helical" evidence="14">
    <location>
        <begin position="341"/>
        <end position="361"/>
    </location>
</feature>
<feature type="transmembrane region" description="Helical" evidence="14">
    <location>
        <begin position="221"/>
        <end position="242"/>
    </location>
</feature>
<evidence type="ECO:0000256" key="5">
    <source>
        <dbReference type="ARBA" id="ARBA00022597"/>
    </source>
</evidence>
<feature type="transmembrane region" description="Helical" evidence="14">
    <location>
        <begin position="254"/>
        <end position="274"/>
    </location>
</feature>
<feature type="transmembrane region" description="Helical" evidence="14">
    <location>
        <begin position="148"/>
        <end position="168"/>
    </location>
</feature>
<evidence type="ECO:0000256" key="6">
    <source>
        <dbReference type="ARBA" id="ARBA00022683"/>
    </source>
</evidence>
<evidence type="ECO:0000256" key="7">
    <source>
        <dbReference type="ARBA" id="ARBA00022692"/>
    </source>
</evidence>
<dbReference type="HOGENOM" id="CLU_031784_0_1_9"/>
<evidence type="ECO:0000313" key="16">
    <source>
        <dbReference type="Proteomes" id="UP000029278"/>
    </source>
</evidence>
<dbReference type="Proteomes" id="UP000029278">
    <property type="component" value="Unassembled WGS sequence"/>
</dbReference>
<comment type="function">
    <text evidence="10">The phosphoenolpyruvate-dependent sugar phosphotransferase system (sugar PTS), a major carbohydrate active transport system, catalyzes the phosphorylation of incoming sugar substrates concomitantly with their translocation across the cell membrane. The enzyme II UlaABC PTS system is involved in ascorbate transport.</text>
</comment>
<evidence type="ECO:0000256" key="2">
    <source>
        <dbReference type="ARBA" id="ARBA00011738"/>
    </source>
</evidence>
<comment type="caution">
    <text evidence="15">The sequence shown here is derived from an EMBL/GenBank/DDBJ whole genome shotgun (WGS) entry which is preliminary data.</text>
</comment>
<keyword evidence="5" id="KW-0762">Sugar transport</keyword>
<accession>A0A090XFR1</accession>
<evidence type="ECO:0000313" key="15">
    <source>
        <dbReference type="EMBL" id="KFM83799.1"/>
    </source>
</evidence>
<evidence type="ECO:0000256" key="4">
    <source>
        <dbReference type="ARBA" id="ARBA00022475"/>
    </source>
</evidence>
<dbReference type="GO" id="GO:0005886">
    <property type="term" value="C:plasma membrane"/>
    <property type="evidence" value="ECO:0007669"/>
    <property type="project" value="UniProtKB-SubCell"/>
</dbReference>
<evidence type="ECO:0000256" key="8">
    <source>
        <dbReference type="ARBA" id="ARBA00022989"/>
    </source>
</evidence>
<reference evidence="15 16" key="1">
    <citation type="submission" date="2014-04" db="EMBL/GenBank/DDBJ databases">
        <authorList>
            <person name="Bishop-Lilly K.A."/>
            <person name="Broomall S.M."/>
            <person name="Chain P.S."/>
            <person name="Chertkov O."/>
            <person name="Coyne S.R."/>
            <person name="Daligault H.E."/>
            <person name="Davenport K.W."/>
            <person name="Erkkila T."/>
            <person name="Frey K.G."/>
            <person name="Gibbons H.S."/>
            <person name="Gu W."/>
            <person name="Jaissle J."/>
            <person name="Johnson S.L."/>
            <person name="Koroleva G.I."/>
            <person name="Ladner J.T."/>
            <person name="Lo C.-C."/>
            <person name="Minogue T.D."/>
            <person name="Munk C."/>
            <person name="Palacios G.F."/>
            <person name="Redden C.L."/>
            <person name="Rosenzweig C.N."/>
            <person name="Scholz M.B."/>
            <person name="Teshima H."/>
            <person name="Xu Y."/>
        </authorList>
    </citation>
    <scope>NUCLEOTIDE SEQUENCE [LARGE SCALE GENOMIC DNA]</scope>
    <source>
        <strain evidence="15 16">8244</strain>
    </source>
</reference>
<dbReference type="RefSeq" id="WP_036619204.1">
    <property type="nucleotide sequence ID" value="NZ_JAKOBR010000050.1"/>
</dbReference>
<keyword evidence="8 14" id="KW-1133">Transmembrane helix</keyword>
<dbReference type="InterPro" id="IPR051562">
    <property type="entry name" value="Ascorbate-PTS_EIIC"/>
</dbReference>
<feature type="transmembrane region" description="Helical" evidence="14">
    <location>
        <begin position="6"/>
        <end position="29"/>
    </location>
</feature>
<evidence type="ECO:0000256" key="14">
    <source>
        <dbReference type="SAM" id="Phobius"/>
    </source>
</evidence>
<keyword evidence="6" id="KW-0598">Phosphotransferase system</keyword>
<feature type="transmembrane region" description="Helical" evidence="14">
    <location>
        <begin position="316"/>
        <end position="335"/>
    </location>
</feature>
<dbReference type="PANTHER" id="PTHR33843">
    <property type="entry name" value="ASCORBATE-SPECIFIC PTS SYSTEM EIIC COMPONENT"/>
    <property type="match status" value="1"/>
</dbReference>
<keyword evidence="16" id="KW-1185">Reference proteome</keyword>
<comment type="subunit">
    <text evidence="2">Homodimer.</text>
</comment>
<evidence type="ECO:0000256" key="11">
    <source>
        <dbReference type="ARBA" id="ARBA00038218"/>
    </source>
</evidence>
<dbReference type="NCBIfam" id="NF009553">
    <property type="entry name" value="PRK12997.1-5"/>
    <property type="match status" value="1"/>
</dbReference>
<evidence type="ECO:0000256" key="9">
    <source>
        <dbReference type="ARBA" id="ARBA00023136"/>
    </source>
</evidence>
<keyword evidence="7 14" id="KW-0812">Transmembrane</keyword>
<proteinExistence type="inferred from homology"/>
<feature type="transmembrane region" description="Helical" evidence="14">
    <location>
        <begin position="180"/>
        <end position="200"/>
    </location>
</feature>
<keyword evidence="9 14" id="KW-0472">Membrane</keyword>
<dbReference type="GeneID" id="77011048"/>
<dbReference type="EMBL" id="JMQA01000063">
    <property type="protein sequence ID" value="KFM83799.1"/>
    <property type="molecule type" value="Genomic_DNA"/>
</dbReference>
<name>A0A090XFR1_PAEMA</name>
<organism evidence="15 16">
    <name type="scientific">Paenibacillus macerans</name>
    <name type="common">Bacillus macerans</name>
    <dbReference type="NCBI Taxonomy" id="44252"/>
    <lineage>
        <taxon>Bacteria</taxon>
        <taxon>Bacillati</taxon>
        <taxon>Bacillota</taxon>
        <taxon>Bacilli</taxon>
        <taxon>Bacillales</taxon>
        <taxon>Paenibacillaceae</taxon>
        <taxon>Paenibacillus</taxon>
    </lineage>
</organism>
<comment type="similarity">
    <text evidence="11">Belongs to the UlaA family.</text>
</comment>
<dbReference type="Pfam" id="PF03611">
    <property type="entry name" value="EIIC-GAT"/>
    <property type="match status" value="1"/>
</dbReference>
<dbReference type="STRING" id="44252.DJ90_5391"/>
<protein>
    <recommendedName>
        <fullName evidence="12">Ascorbate-specific PTS system EIIC component</fullName>
    </recommendedName>
    <alternativeName>
        <fullName evidence="13">Ascorbate-specific permease IIC component UlaA</fullName>
    </alternativeName>
</protein>
<keyword evidence="3" id="KW-0813">Transport</keyword>
<comment type="subcellular location">
    <subcellularLocation>
        <location evidence="1">Cell membrane</location>
        <topology evidence="1">Multi-pass membrane protein</topology>
    </subcellularLocation>
</comment>
<dbReference type="PATRIC" id="fig|44252.3.peg.6622"/>
<evidence type="ECO:0000256" key="12">
    <source>
        <dbReference type="ARBA" id="ARBA00039702"/>
    </source>
</evidence>
<dbReference type="OrthoDB" id="9796178at2"/>
<gene>
    <name evidence="15" type="ORF">DJ90_5391</name>
</gene>
<sequence length="422" mass="45181">MNATQIISKGLLGEPALLLGLIAFVGLLLQKQPFQRLIHGTIKTMLGYTLLQIGANAAGSSLSNLSAVIQKGFQIIGIIPHNETITALAQINYGEEIALIMLAGMIVHLMIARFTPVKYIFLTGHHMLFMASLLAGVLVSMSIPLWQVALSGGVVLALCMSFAPLIAQPYVRRVTGNDDFALGHFNSAGYVLSGFIASWFRKGKEPPESPGLQKLRSFFQDHMVVITVFTFVLFLFSGLFVSSGGVAEMFSGRHILVVSLIQATWFAGGCYVILAGVRMLLSEIVPAFKGIADRIVPGAIPALDCPVLFKFSPFSAMIGFLLSFAGGLAAMAVLLQVQYTVIIPGVIPHFFSGGTAGVIAYRIGGRKGLIVSSLCHGFAITILPVFLIPLLSNLGYLRATFADSDFSVIGVLVHALFGWFKG</sequence>
<dbReference type="InterPro" id="IPR004703">
    <property type="entry name" value="PTS_sugar-sp_permease"/>
</dbReference>
<evidence type="ECO:0000256" key="13">
    <source>
        <dbReference type="ARBA" id="ARBA00042859"/>
    </source>
</evidence>
<keyword evidence="4" id="KW-1003">Cell membrane</keyword>
<dbReference type="AlphaFoldDB" id="A0A090XFR1"/>
<evidence type="ECO:0000256" key="1">
    <source>
        <dbReference type="ARBA" id="ARBA00004651"/>
    </source>
</evidence>
<feature type="transmembrane region" description="Helical" evidence="14">
    <location>
        <begin position="120"/>
        <end position="141"/>
    </location>
</feature>
<dbReference type="PANTHER" id="PTHR33843:SF4">
    <property type="entry name" value="ASCORBATE-SPECIFIC PTS SYSTEM EIIC COMPONENT"/>
    <property type="match status" value="1"/>
</dbReference>
<dbReference type="GO" id="GO:0009401">
    <property type="term" value="P:phosphoenolpyruvate-dependent sugar phosphotransferase system"/>
    <property type="evidence" value="ECO:0007669"/>
    <property type="project" value="UniProtKB-KW"/>
</dbReference>